<gene>
    <name evidence="3" type="ORF">BDZ31_004364</name>
</gene>
<dbReference type="AlphaFoldDB" id="A0A840IJ26"/>
<accession>A0A840IJ26</accession>
<feature type="chain" id="PRO_5032421720" description="Auto-transporter adhesin head GIN domain-containing protein" evidence="2">
    <location>
        <begin position="25"/>
        <end position="300"/>
    </location>
</feature>
<evidence type="ECO:0000313" key="4">
    <source>
        <dbReference type="Proteomes" id="UP000585272"/>
    </source>
</evidence>
<feature type="region of interest" description="Disordered" evidence="1">
    <location>
        <begin position="146"/>
        <end position="181"/>
    </location>
</feature>
<feature type="compositionally biased region" description="Acidic residues" evidence="1">
    <location>
        <begin position="171"/>
        <end position="180"/>
    </location>
</feature>
<evidence type="ECO:0000256" key="2">
    <source>
        <dbReference type="SAM" id="SignalP"/>
    </source>
</evidence>
<sequence length="300" mass="30723">MKRSRIILAGALAATLALPAAAQAAGTVSGGPVKVAGGYSVMLSAVDAKRDSLTIVVDRGTVANGQMDTLHVTRGVRVVVRPGKATIKGAFGRRGDVDLRLRNASADRSRKVPRGCTGKPGTTHKGALVGRLRLRLPNGKLVTIRSLPSQTSVGGSIRCDRTSDRRRGDGGDGDGGDGQDDQMRLMLTLERDGVNYSFMATKRDLTLTRAGAPERAGRATVSSATIVRAGGSNLLSASDGGARATVKGAGAFTGTGLFRSNGGGGPFATGPLTGNLRVKLQGAPLIDVAGDDAILLNGDR</sequence>
<name>A0A840IJ26_9ACTN</name>
<keyword evidence="4" id="KW-1185">Reference proteome</keyword>
<evidence type="ECO:0008006" key="5">
    <source>
        <dbReference type="Google" id="ProtNLM"/>
    </source>
</evidence>
<dbReference type="EMBL" id="JACHNU010000008">
    <property type="protein sequence ID" value="MBB4664749.1"/>
    <property type="molecule type" value="Genomic_DNA"/>
</dbReference>
<proteinExistence type="predicted"/>
<feature type="region of interest" description="Disordered" evidence="1">
    <location>
        <begin position="105"/>
        <end position="124"/>
    </location>
</feature>
<evidence type="ECO:0000313" key="3">
    <source>
        <dbReference type="EMBL" id="MBB4664749.1"/>
    </source>
</evidence>
<feature type="compositionally biased region" description="Basic and acidic residues" evidence="1">
    <location>
        <begin position="158"/>
        <end position="170"/>
    </location>
</feature>
<dbReference type="RefSeq" id="WP_183345055.1">
    <property type="nucleotide sequence ID" value="NZ_JACHNU010000008.1"/>
</dbReference>
<comment type="caution">
    <text evidence="3">The sequence shown here is derived from an EMBL/GenBank/DDBJ whole genome shotgun (WGS) entry which is preliminary data.</text>
</comment>
<dbReference type="Proteomes" id="UP000585272">
    <property type="component" value="Unassembled WGS sequence"/>
</dbReference>
<feature type="signal peptide" evidence="2">
    <location>
        <begin position="1"/>
        <end position="24"/>
    </location>
</feature>
<reference evidence="3 4" key="1">
    <citation type="submission" date="2020-08" db="EMBL/GenBank/DDBJ databases">
        <title>Genomic Encyclopedia of Archaeal and Bacterial Type Strains, Phase II (KMG-II): from individual species to whole genera.</title>
        <authorList>
            <person name="Goeker M."/>
        </authorList>
    </citation>
    <scope>NUCLEOTIDE SEQUENCE [LARGE SCALE GENOMIC DNA]</scope>
    <source>
        <strain evidence="3 4">DSM 23288</strain>
    </source>
</reference>
<organism evidence="3 4">
    <name type="scientific">Conexibacter arvalis</name>
    <dbReference type="NCBI Taxonomy" id="912552"/>
    <lineage>
        <taxon>Bacteria</taxon>
        <taxon>Bacillati</taxon>
        <taxon>Actinomycetota</taxon>
        <taxon>Thermoleophilia</taxon>
        <taxon>Solirubrobacterales</taxon>
        <taxon>Conexibacteraceae</taxon>
        <taxon>Conexibacter</taxon>
    </lineage>
</organism>
<protein>
    <recommendedName>
        <fullName evidence="5">Auto-transporter adhesin head GIN domain-containing protein</fullName>
    </recommendedName>
</protein>
<evidence type="ECO:0000256" key="1">
    <source>
        <dbReference type="SAM" id="MobiDB-lite"/>
    </source>
</evidence>
<keyword evidence="2" id="KW-0732">Signal</keyword>